<dbReference type="InterPro" id="IPR001387">
    <property type="entry name" value="Cro/C1-type_HTH"/>
</dbReference>
<evidence type="ECO:0000313" key="3">
    <source>
        <dbReference type="EMBL" id="QJD79511.1"/>
    </source>
</evidence>
<reference evidence="3 4" key="1">
    <citation type="submission" date="2020-04" db="EMBL/GenBank/DDBJ databases">
        <title>Genome sequencing of novel species.</title>
        <authorList>
            <person name="Heo J."/>
            <person name="Kim S.-J."/>
            <person name="Kim J.-S."/>
            <person name="Hong S.-B."/>
            <person name="Kwon S.-W."/>
        </authorList>
    </citation>
    <scope>NUCLEOTIDE SEQUENCE [LARGE SCALE GENOMIC DNA]</scope>
    <source>
        <strain evidence="3 4">CJU-R4</strain>
    </source>
</reference>
<evidence type="ECO:0000256" key="1">
    <source>
        <dbReference type="ARBA" id="ARBA00023125"/>
    </source>
</evidence>
<gene>
    <name evidence="3" type="ORF">HH216_14665</name>
</gene>
<dbReference type="GO" id="GO:0003677">
    <property type="term" value="F:DNA binding"/>
    <property type="evidence" value="ECO:0007669"/>
    <property type="project" value="UniProtKB-KW"/>
</dbReference>
<feature type="domain" description="HTH cro/C1-type" evidence="2">
    <location>
        <begin position="8"/>
        <end position="64"/>
    </location>
</feature>
<evidence type="ECO:0000313" key="4">
    <source>
        <dbReference type="Proteomes" id="UP000501128"/>
    </source>
</evidence>
<accession>A0A7L5DPV6</accession>
<evidence type="ECO:0000259" key="2">
    <source>
        <dbReference type="PROSITE" id="PS50943"/>
    </source>
</evidence>
<dbReference type="KEGG" id="srho:HH216_14665"/>
<name>A0A7L5DPV6_9BACT</name>
<dbReference type="SMART" id="SM00530">
    <property type="entry name" value="HTH_XRE"/>
    <property type="match status" value="1"/>
</dbReference>
<sequence length="111" mass="12575">MSSFPERLAIARNKLGLTQAQLAEQIGVKSGKQVIYKWEKGQQEPNLSQLVRLAQELNTSVSWLVSDSYDPNLDPTSDKPVAPPGYVVLPADEVIHMQRELLRYQQEGRRE</sequence>
<dbReference type="SUPFAM" id="SSF47413">
    <property type="entry name" value="lambda repressor-like DNA-binding domains"/>
    <property type="match status" value="1"/>
</dbReference>
<dbReference type="PANTHER" id="PTHR46558:SF13">
    <property type="entry name" value="HTH-TYPE TRANSCRIPTIONAL REGULATOR IMMR"/>
    <property type="match status" value="1"/>
</dbReference>
<dbReference type="EMBL" id="CP051677">
    <property type="protein sequence ID" value="QJD79511.1"/>
    <property type="molecule type" value="Genomic_DNA"/>
</dbReference>
<dbReference type="AlphaFoldDB" id="A0A7L5DPV6"/>
<organism evidence="3 4">
    <name type="scientific">Spirosoma rhododendri</name>
    <dbReference type="NCBI Taxonomy" id="2728024"/>
    <lineage>
        <taxon>Bacteria</taxon>
        <taxon>Pseudomonadati</taxon>
        <taxon>Bacteroidota</taxon>
        <taxon>Cytophagia</taxon>
        <taxon>Cytophagales</taxon>
        <taxon>Cytophagaceae</taxon>
        <taxon>Spirosoma</taxon>
    </lineage>
</organism>
<protein>
    <submittedName>
        <fullName evidence="3">Helix-turn-helix transcriptional regulator</fullName>
    </submittedName>
</protein>
<dbReference type="Gene3D" id="1.10.260.40">
    <property type="entry name" value="lambda repressor-like DNA-binding domains"/>
    <property type="match status" value="1"/>
</dbReference>
<keyword evidence="4" id="KW-1185">Reference proteome</keyword>
<dbReference type="PANTHER" id="PTHR46558">
    <property type="entry name" value="TRACRIPTIONAL REGULATORY PROTEIN-RELATED-RELATED"/>
    <property type="match status" value="1"/>
</dbReference>
<dbReference type="PROSITE" id="PS50943">
    <property type="entry name" value="HTH_CROC1"/>
    <property type="match status" value="1"/>
</dbReference>
<dbReference type="CDD" id="cd00093">
    <property type="entry name" value="HTH_XRE"/>
    <property type="match status" value="1"/>
</dbReference>
<dbReference type="InterPro" id="IPR010982">
    <property type="entry name" value="Lambda_DNA-bd_dom_sf"/>
</dbReference>
<dbReference type="Pfam" id="PF01381">
    <property type="entry name" value="HTH_3"/>
    <property type="match status" value="1"/>
</dbReference>
<dbReference type="RefSeq" id="WP_169551475.1">
    <property type="nucleotide sequence ID" value="NZ_CP051677.1"/>
</dbReference>
<keyword evidence="1" id="KW-0238">DNA-binding</keyword>
<dbReference type="Proteomes" id="UP000501128">
    <property type="component" value="Chromosome"/>
</dbReference>
<proteinExistence type="predicted"/>